<evidence type="ECO:0000313" key="3">
    <source>
        <dbReference type="Proteomes" id="UP001597237"/>
    </source>
</evidence>
<dbReference type="CDD" id="cd14788">
    <property type="entry name" value="GumN"/>
    <property type="match status" value="1"/>
</dbReference>
<dbReference type="RefSeq" id="WP_377282980.1">
    <property type="nucleotide sequence ID" value="NZ_JBHRSI010000008.1"/>
</dbReference>
<feature type="chain" id="PRO_5047187385" evidence="1">
    <location>
        <begin position="25"/>
        <end position="326"/>
    </location>
</feature>
<name>A0ABW4N1B0_9CAUL</name>
<accession>A0ABW4N1B0</accession>
<reference evidence="3" key="1">
    <citation type="journal article" date="2019" name="Int. J. Syst. Evol. Microbiol.">
        <title>The Global Catalogue of Microorganisms (GCM) 10K type strain sequencing project: providing services to taxonomists for standard genome sequencing and annotation.</title>
        <authorList>
            <consortium name="The Broad Institute Genomics Platform"/>
            <consortium name="The Broad Institute Genome Sequencing Center for Infectious Disease"/>
            <person name="Wu L."/>
            <person name="Ma J."/>
        </authorList>
    </citation>
    <scope>NUCLEOTIDE SEQUENCE [LARGE SCALE GENOMIC DNA]</scope>
    <source>
        <strain evidence="3">DFY28</strain>
    </source>
</reference>
<gene>
    <name evidence="2" type="ORF">ACFSC0_10525</name>
</gene>
<comment type="caution">
    <text evidence="2">The sequence shown here is derived from an EMBL/GenBank/DDBJ whole genome shotgun (WGS) entry which is preliminary data.</text>
</comment>
<keyword evidence="3" id="KW-1185">Reference proteome</keyword>
<proteinExistence type="predicted"/>
<dbReference type="InterPro" id="IPR002816">
    <property type="entry name" value="TraB/PrgY/GumN_fam"/>
</dbReference>
<evidence type="ECO:0000256" key="1">
    <source>
        <dbReference type="SAM" id="SignalP"/>
    </source>
</evidence>
<protein>
    <submittedName>
        <fullName evidence="2">TraB/GumN family protein</fullName>
    </submittedName>
</protein>
<sequence length="326" mass="34357">MKSPKRWAGAALAAVLAFTAGAPAAQVPLAPAPSALPQDPDEVLVEELVVVGRLPGPAWWRVSDADTTVYVLGVPSVATKQLAWDRGVLERRLQGANEVIVSVDPVKVRALGAAGAAVNFLRLRSRTPFEAQLSGATKARFVAARTRFGKPADRYKTGNALAAGLMLVEDWLDHVRLTTTDPSKPIRQLARSKRIRVTEKTYDAGALLGALVRTPRSAGDACLEAVLDQIDAGPGRIQAASRAWAHGDVPGALSAERVYERCLAAAPGAARLDAQYKADQAAAIAAALERPGHAVAVVQLRPLLSQGGVLDRLRSQGFDVKTPGDG</sequence>
<organism evidence="2 3">
    <name type="scientific">Phenylobacterium terrae</name>
    <dbReference type="NCBI Taxonomy" id="2665495"/>
    <lineage>
        <taxon>Bacteria</taxon>
        <taxon>Pseudomonadati</taxon>
        <taxon>Pseudomonadota</taxon>
        <taxon>Alphaproteobacteria</taxon>
        <taxon>Caulobacterales</taxon>
        <taxon>Caulobacteraceae</taxon>
        <taxon>Phenylobacterium</taxon>
    </lineage>
</organism>
<dbReference type="Pfam" id="PF01963">
    <property type="entry name" value="TraB_PrgY_gumN"/>
    <property type="match status" value="1"/>
</dbReference>
<keyword evidence="1" id="KW-0732">Signal</keyword>
<dbReference type="EMBL" id="JBHUEY010000001">
    <property type="protein sequence ID" value="MFD1783828.1"/>
    <property type="molecule type" value="Genomic_DNA"/>
</dbReference>
<evidence type="ECO:0000313" key="2">
    <source>
        <dbReference type="EMBL" id="MFD1783828.1"/>
    </source>
</evidence>
<feature type="signal peptide" evidence="1">
    <location>
        <begin position="1"/>
        <end position="24"/>
    </location>
</feature>
<dbReference type="Proteomes" id="UP001597237">
    <property type="component" value="Unassembled WGS sequence"/>
</dbReference>